<evidence type="ECO:0000256" key="2">
    <source>
        <dbReference type="ARBA" id="ARBA00003968"/>
    </source>
</evidence>
<dbReference type="InterPro" id="IPR000836">
    <property type="entry name" value="PRTase_dom"/>
</dbReference>
<reference evidence="14 15" key="1">
    <citation type="submission" date="2015-09" db="EMBL/GenBank/DDBJ databases">
        <authorList>
            <consortium name="Pathogen Informatics"/>
        </authorList>
    </citation>
    <scope>NUCLEOTIDE SEQUENCE [LARGE SCALE GENOMIC DNA]</scope>
    <source>
        <strain evidence="14 15">2789STDY5608823</strain>
    </source>
</reference>
<dbReference type="GO" id="GO:0044209">
    <property type="term" value="P:AMP salvage"/>
    <property type="evidence" value="ECO:0007669"/>
    <property type="project" value="UniProtKB-UniRule"/>
</dbReference>
<evidence type="ECO:0000256" key="7">
    <source>
        <dbReference type="ARBA" id="ARBA00011893"/>
    </source>
</evidence>
<keyword evidence="10 12" id="KW-0808">Transferase</keyword>
<dbReference type="UniPathway" id="UPA00588">
    <property type="reaction ID" value="UER00646"/>
</dbReference>
<dbReference type="FunFam" id="3.40.50.2020:FF:000004">
    <property type="entry name" value="Adenine phosphoribosyltransferase"/>
    <property type="match status" value="1"/>
</dbReference>
<dbReference type="HAMAP" id="MF_00004">
    <property type="entry name" value="Aden_phosphoribosyltr"/>
    <property type="match status" value="1"/>
</dbReference>
<dbReference type="EC" id="2.4.2.7" evidence="7 12"/>
<evidence type="ECO:0000256" key="9">
    <source>
        <dbReference type="ARBA" id="ARBA00022676"/>
    </source>
</evidence>
<dbReference type="CDD" id="cd06223">
    <property type="entry name" value="PRTases_typeI"/>
    <property type="match status" value="1"/>
</dbReference>
<comment type="similarity">
    <text evidence="5 12">Belongs to the purine/pyrimidine phosphoribosyltransferase family.</text>
</comment>
<evidence type="ECO:0000256" key="5">
    <source>
        <dbReference type="ARBA" id="ARBA00008391"/>
    </source>
</evidence>
<comment type="pathway">
    <text evidence="4 12">Purine metabolism; AMP biosynthesis via salvage pathway; AMP from adenine: step 1/1.</text>
</comment>
<proteinExistence type="inferred from homology"/>
<protein>
    <recommendedName>
        <fullName evidence="7 12">Adenine phosphoribosyltransferase</fullName>
        <shortName evidence="12">APRT</shortName>
        <ecNumber evidence="7 12">2.4.2.7</ecNumber>
    </recommendedName>
</protein>
<evidence type="ECO:0000256" key="4">
    <source>
        <dbReference type="ARBA" id="ARBA00004659"/>
    </source>
</evidence>
<dbReference type="NCBIfam" id="NF002634">
    <property type="entry name" value="PRK02304.1-3"/>
    <property type="match status" value="1"/>
</dbReference>
<evidence type="ECO:0000259" key="13">
    <source>
        <dbReference type="Pfam" id="PF00156"/>
    </source>
</evidence>
<evidence type="ECO:0000256" key="11">
    <source>
        <dbReference type="ARBA" id="ARBA00022726"/>
    </source>
</evidence>
<dbReference type="GO" id="GO:0003999">
    <property type="term" value="F:adenine phosphoribosyltransferase activity"/>
    <property type="evidence" value="ECO:0007669"/>
    <property type="project" value="UniProtKB-UniRule"/>
</dbReference>
<dbReference type="PANTHER" id="PTHR32315:SF3">
    <property type="entry name" value="ADENINE PHOSPHORIBOSYLTRANSFERASE"/>
    <property type="match status" value="1"/>
</dbReference>
<dbReference type="Pfam" id="PF00156">
    <property type="entry name" value="Pribosyltran"/>
    <property type="match status" value="1"/>
</dbReference>
<dbReference type="Proteomes" id="UP000095468">
    <property type="component" value="Unassembled WGS sequence"/>
</dbReference>
<organism evidence="14 15">
    <name type="scientific">Collinsella aerofaciens</name>
    <dbReference type="NCBI Taxonomy" id="74426"/>
    <lineage>
        <taxon>Bacteria</taxon>
        <taxon>Bacillati</taxon>
        <taxon>Actinomycetota</taxon>
        <taxon>Coriobacteriia</taxon>
        <taxon>Coriobacteriales</taxon>
        <taxon>Coriobacteriaceae</taxon>
        <taxon>Collinsella</taxon>
    </lineage>
</organism>
<comment type="catalytic activity">
    <reaction evidence="1 12">
        <text>AMP + diphosphate = 5-phospho-alpha-D-ribose 1-diphosphate + adenine</text>
        <dbReference type="Rhea" id="RHEA:16609"/>
        <dbReference type="ChEBI" id="CHEBI:16708"/>
        <dbReference type="ChEBI" id="CHEBI:33019"/>
        <dbReference type="ChEBI" id="CHEBI:58017"/>
        <dbReference type="ChEBI" id="CHEBI:456215"/>
        <dbReference type="EC" id="2.4.2.7"/>
    </reaction>
</comment>
<dbReference type="InterPro" id="IPR050054">
    <property type="entry name" value="UPRTase/APRTase"/>
</dbReference>
<dbReference type="NCBIfam" id="TIGR01090">
    <property type="entry name" value="apt"/>
    <property type="match status" value="1"/>
</dbReference>
<dbReference type="PANTHER" id="PTHR32315">
    <property type="entry name" value="ADENINE PHOSPHORIBOSYLTRANSFERASE"/>
    <property type="match status" value="1"/>
</dbReference>
<gene>
    <name evidence="12 14" type="primary">apt</name>
    <name evidence="14" type="ORF">ERS852381_00122</name>
</gene>
<evidence type="ECO:0000313" key="15">
    <source>
        <dbReference type="Proteomes" id="UP000095468"/>
    </source>
</evidence>
<dbReference type="RefSeq" id="WP_055285173.1">
    <property type="nucleotide sequence ID" value="NZ_CYYP01000001.1"/>
</dbReference>
<comment type="function">
    <text evidence="2 12">Catalyzes a salvage reaction resulting in the formation of AMP, that is energically less costly than de novo synthesis.</text>
</comment>
<dbReference type="InterPro" id="IPR005764">
    <property type="entry name" value="Ade_phspho_trans"/>
</dbReference>
<dbReference type="InterPro" id="IPR029057">
    <property type="entry name" value="PRTase-like"/>
</dbReference>
<comment type="subunit">
    <text evidence="6 12">Homodimer.</text>
</comment>
<keyword evidence="8 12" id="KW-0963">Cytoplasm</keyword>
<feature type="domain" description="Phosphoribosyltransferase" evidence="13">
    <location>
        <begin position="30"/>
        <end position="173"/>
    </location>
</feature>
<evidence type="ECO:0000256" key="8">
    <source>
        <dbReference type="ARBA" id="ARBA00022490"/>
    </source>
</evidence>
<evidence type="ECO:0000256" key="3">
    <source>
        <dbReference type="ARBA" id="ARBA00004496"/>
    </source>
</evidence>
<keyword evidence="9 12" id="KW-0328">Glycosyltransferase</keyword>
<evidence type="ECO:0000256" key="10">
    <source>
        <dbReference type="ARBA" id="ARBA00022679"/>
    </source>
</evidence>
<dbReference type="AlphaFoldDB" id="A0A173WJS6"/>
<dbReference type="NCBIfam" id="NF002636">
    <property type="entry name" value="PRK02304.1-5"/>
    <property type="match status" value="1"/>
</dbReference>
<dbReference type="GO" id="GO:0016208">
    <property type="term" value="F:AMP binding"/>
    <property type="evidence" value="ECO:0007669"/>
    <property type="project" value="TreeGrafter"/>
</dbReference>
<sequence length="176" mass="18820">MYDFESQIVDIPDYPEPGVIFKDITPLFGNPEALKAMTDALAEHFTGMGITKVVGPEARGFMVGVPVAVALGAGFVPARKPGKLPRETVSQSYELEYGTDSIEIHADAISSKDTVLILDDLVATGGTVEATGKLVRDMGAKLVGYGCILELAFLNPREKLTPSDDDVELFSLVTVD</sequence>
<evidence type="ECO:0000256" key="1">
    <source>
        <dbReference type="ARBA" id="ARBA00000868"/>
    </source>
</evidence>
<dbReference type="Gene3D" id="3.40.50.2020">
    <property type="match status" value="1"/>
</dbReference>
<evidence type="ECO:0000256" key="12">
    <source>
        <dbReference type="HAMAP-Rule" id="MF_00004"/>
    </source>
</evidence>
<dbReference type="EMBL" id="CYYP01000001">
    <property type="protein sequence ID" value="CUN38625.1"/>
    <property type="molecule type" value="Genomic_DNA"/>
</dbReference>
<dbReference type="GO" id="GO:0005737">
    <property type="term" value="C:cytoplasm"/>
    <property type="evidence" value="ECO:0007669"/>
    <property type="project" value="UniProtKB-SubCell"/>
</dbReference>
<name>A0A173WJS6_9ACTN</name>
<dbReference type="GO" id="GO:0006166">
    <property type="term" value="P:purine ribonucleoside salvage"/>
    <property type="evidence" value="ECO:0007669"/>
    <property type="project" value="UniProtKB-UniRule"/>
</dbReference>
<dbReference type="GO" id="GO:0002055">
    <property type="term" value="F:adenine binding"/>
    <property type="evidence" value="ECO:0007669"/>
    <property type="project" value="TreeGrafter"/>
</dbReference>
<evidence type="ECO:0000256" key="6">
    <source>
        <dbReference type="ARBA" id="ARBA00011738"/>
    </source>
</evidence>
<keyword evidence="11 12" id="KW-0660">Purine salvage</keyword>
<comment type="subcellular location">
    <subcellularLocation>
        <location evidence="3 12">Cytoplasm</location>
    </subcellularLocation>
</comment>
<dbReference type="GO" id="GO:0006168">
    <property type="term" value="P:adenine salvage"/>
    <property type="evidence" value="ECO:0007669"/>
    <property type="project" value="InterPro"/>
</dbReference>
<evidence type="ECO:0000313" key="14">
    <source>
        <dbReference type="EMBL" id="CUN38625.1"/>
    </source>
</evidence>
<dbReference type="SUPFAM" id="SSF53271">
    <property type="entry name" value="PRTase-like"/>
    <property type="match status" value="1"/>
</dbReference>
<accession>A0A173WJS6</accession>